<proteinExistence type="predicted"/>
<dbReference type="EMBL" id="BJNG01000003">
    <property type="protein sequence ID" value="GEC18204.1"/>
    <property type="molecule type" value="Genomic_DNA"/>
</dbReference>
<accession>A0A4Y3WHC8</accession>
<organism evidence="1 2">
    <name type="scientific">Pseudonocardia hydrocarbonoxydans</name>
    <dbReference type="NCBI Taxonomy" id="76726"/>
    <lineage>
        <taxon>Bacteria</taxon>
        <taxon>Bacillati</taxon>
        <taxon>Actinomycetota</taxon>
        <taxon>Actinomycetes</taxon>
        <taxon>Pseudonocardiales</taxon>
        <taxon>Pseudonocardiaceae</taxon>
        <taxon>Pseudonocardia</taxon>
    </lineage>
</organism>
<name>A0A4Y3WHC8_9PSEU</name>
<dbReference type="RefSeq" id="WP_170183603.1">
    <property type="nucleotide sequence ID" value="NZ_BAAARZ010000002.1"/>
</dbReference>
<dbReference type="Proteomes" id="UP000320338">
    <property type="component" value="Unassembled WGS sequence"/>
</dbReference>
<gene>
    <name evidence="1" type="ORF">PHY01_04870</name>
</gene>
<evidence type="ECO:0008006" key="3">
    <source>
        <dbReference type="Google" id="ProtNLM"/>
    </source>
</evidence>
<sequence length="54" mass="5255">MPLTRYVLAGALAAVLAVGGALGGAAVALADDAPANRGWTAPVGAADEYADRSE</sequence>
<keyword evidence="2" id="KW-1185">Reference proteome</keyword>
<dbReference type="AlphaFoldDB" id="A0A4Y3WHC8"/>
<evidence type="ECO:0000313" key="1">
    <source>
        <dbReference type="EMBL" id="GEC18204.1"/>
    </source>
</evidence>
<protein>
    <recommendedName>
        <fullName evidence="3">DUF2613 domain-containing protein</fullName>
    </recommendedName>
</protein>
<comment type="caution">
    <text evidence="1">The sequence shown here is derived from an EMBL/GenBank/DDBJ whole genome shotgun (WGS) entry which is preliminary data.</text>
</comment>
<reference evidence="1 2" key="1">
    <citation type="submission" date="2019-06" db="EMBL/GenBank/DDBJ databases">
        <title>Whole genome shotgun sequence of Pseudonocardia hydrocarbonoxydans NBRC 14498.</title>
        <authorList>
            <person name="Hosoyama A."/>
            <person name="Uohara A."/>
            <person name="Ohji S."/>
            <person name="Ichikawa N."/>
        </authorList>
    </citation>
    <scope>NUCLEOTIDE SEQUENCE [LARGE SCALE GENOMIC DNA]</scope>
    <source>
        <strain evidence="1 2">NBRC 14498</strain>
    </source>
</reference>
<evidence type="ECO:0000313" key="2">
    <source>
        <dbReference type="Proteomes" id="UP000320338"/>
    </source>
</evidence>